<sequence>MRLTDESKAFHFGVYSIVFQIPYGKVTSYGMSQVVSFMRLMNCKLTPKYYQGHIAYLLNKPQNSRQVGSSLKHCSFIISQLNENLDPSNSDWLNVNELPWWRVVSSSGKISPREANGQYIQRDKLLQENVAVSEGHMVDMDEYGWFPEDINY</sequence>
<dbReference type="CDD" id="cd06445">
    <property type="entry name" value="ATase"/>
    <property type="match status" value="1"/>
</dbReference>
<evidence type="ECO:0000259" key="5">
    <source>
        <dbReference type="Pfam" id="PF01035"/>
    </source>
</evidence>
<protein>
    <recommendedName>
        <fullName evidence="2">6-O-methylguanine-DNA methyltransferase</fullName>
    </recommendedName>
    <alternativeName>
        <fullName evidence="4">DNA repair MTase</fullName>
    </alternativeName>
    <alternativeName>
        <fullName evidence="3">O-6-methylguanine-DNA-alkyltransferase</fullName>
    </alternativeName>
</protein>
<dbReference type="PaxDb" id="5476-C4YN24"/>
<dbReference type="EMBL" id="CM000309">
    <property type="protein sequence ID" value="EEQ44005.1"/>
    <property type="molecule type" value="Genomic_DNA"/>
</dbReference>
<keyword evidence="1" id="KW-0227">DNA damage</keyword>
<dbReference type="PANTHER" id="PTHR42942:SF1">
    <property type="entry name" value="ALKYLTRANSFERASE-LIKE PROTEIN 1"/>
    <property type="match status" value="1"/>
</dbReference>
<dbReference type="InterPro" id="IPR052520">
    <property type="entry name" value="ATL_DNA_repair"/>
</dbReference>
<evidence type="ECO:0000256" key="4">
    <source>
        <dbReference type="ARBA" id="ARBA00033095"/>
    </source>
</evidence>
<name>C4YN24_CANAW</name>
<dbReference type="SUPFAM" id="SSF46767">
    <property type="entry name" value="Methylated DNA-protein cysteine methyltransferase, C-terminal domain"/>
    <property type="match status" value="1"/>
</dbReference>
<keyword evidence="7" id="KW-1185">Reference proteome</keyword>
<dbReference type="GO" id="GO:0006281">
    <property type="term" value="P:DNA repair"/>
    <property type="evidence" value="ECO:0007669"/>
    <property type="project" value="InterPro"/>
</dbReference>
<dbReference type="InterPro" id="IPR036217">
    <property type="entry name" value="MethylDNA_cys_MeTrfase_DNAb"/>
</dbReference>
<dbReference type="Proteomes" id="UP000001429">
    <property type="component" value="Chromosome R"/>
</dbReference>
<reference evidence="6 7" key="1">
    <citation type="journal article" date="2009" name="Nature">
        <title>Evolution of pathogenicity and sexual reproduction in eight Candida genomes.</title>
        <authorList>
            <person name="Butler G."/>
            <person name="Rasmussen M.D."/>
            <person name="Lin M.F."/>
            <person name="Santos M.A."/>
            <person name="Sakthikumar S."/>
            <person name="Munro C.A."/>
            <person name="Rheinbay E."/>
            <person name="Grabherr M."/>
            <person name="Forche A."/>
            <person name="Reedy J.L."/>
            <person name="Agrafioti I."/>
            <person name="Arnaud M.B."/>
            <person name="Bates S."/>
            <person name="Brown A.J."/>
            <person name="Brunke S."/>
            <person name="Costanzo M.C."/>
            <person name="Fitzpatrick D.A."/>
            <person name="de Groot P.W."/>
            <person name="Harris D."/>
            <person name="Hoyer L.L."/>
            <person name="Hube B."/>
            <person name="Klis F.M."/>
            <person name="Kodira C."/>
            <person name="Lennard N."/>
            <person name="Logue M.E."/>
            <person name="Martin R."/>
            <person name="Neiman A.M."/>
            <person name="Nikolaou E."/>
            <person name="Quail M.A."/>
            <person name="Quinn J."/>
            <person name="Santos M.C."/>
            <person name="Schmitzberger F.F."/>
            <person name="Sherlock G."/>
            <person name="Shah P."/>
            <person name="Silverstein K.A."/>
            <person name="Skrzypek M.S."/>
            <person name="Soll D."/>
            <person name="Staggs R."/>
            <person name="Stansfield I."/>
            <person name="Stumpf M.P."/>
            <person name="Sudbery P.E."/>
            <person name="Srikantha T."/>
            <person name="Zeng Q."/>
            <person name="Berman J."/>
            <person name="Berriman M."/>
            <person name="Heitman J."/>
            <person name="Gow N.A."/>
            <person name="Lorenz M.C."/>
            <person name="Birren B.W."/>
            <person name="Kellis M."/>
            <person name="Cuomo C.A."/>
        </authorList>
    </citation>
    <scope>NUCLEOTIDE SEQUENCE [LARGE SCALE GENOMIC DNA]</scope>
    <source>
        <strain evidence="6 7">WO-1</strain>
    </source>
</reference>
<accession>C4YN24</accession>
<evidence type="ECO:0000313" key="7">
    <source>
        <dbReference type="Proteomes" id="UP000001429"/>
    </source>
</evidence>
<dbReference type="AlphaFoldDB" id="C4YN24"/>
<dbReference type="OrthoDB" id="2548197at2759"/>
<evidence type="ECO:0000313" key="6">
    <source>
        <dbReference type="EMBL" id="EEQ44005.1"/>
    </source>
</evidence>
<dbReference type="Gene3D" id="1.10.10.10">
    <property type="entry name" value="Winged helix-like DNA-binding domain superfamily/Winged helix DNA-binding domain"/>
    <property type="match status" value="1"/>
</dbReference>
<dbReference type="PANTHER" id="PTHR42942">
    <property type="entry name" value="6-O-METHYLGUANINE DNA METHYLTRANSFERASE"/>
    <property type="match status" value="1"/>
</dbReference>
<dbReference type="OMA" id="DEAEWWF"/>
<evidence type="ECO:0000256" key="3">
    <source>
        <dbReference type="ARBA" id="ARBA00031621"/>
    </source>
</evidence>
<gene>
    <name evidence="6" type="ORF">CAWG_02264</name>
</gene>
<dbReference type="InterPro" id="IPR036388">
    <property type="entry name" value="WH-like_DNA-bd_sf"/>
</dbReference>
<dbReference type="GO" id="GO:0003824">
    <property type="term" value="F:catalytic activity"/>
    <property type="evidence" value="ECO:0007669"/>
    <property type="project" value="InterPro"/>
</dbReference>
<proteinExistence type="predicted"/>
<feature type="domain" description="Methylated-DNA-[protein]-cysteine S-methyltransferase DNA binding" evidence="5">
    <location>
        <begin position="52"/>
        <end position="129"/>
    </location>
</feature>
<organism evidence="6 7">
    <name type="scientific">Candida albicans (strain WO-1)</name>
    <name type="common">Yeast</name>
    <dbReference type="NCBI Taxonomy" id="294748"/>
    <lineage>
        <taxon>Eukaryota</taxon>
        <taxon>Fungi</taxon>
        <taxon>Dikarya</taxon>
        <taxon>Ascomycota</taxon>
        <taxon>Saccharomycotina</taxon>
        <taxon>Pichiomycetes</taxon>
        <taxon>Debaryomycetaceae</taxon>
        <taxon>Candida/Lodderomyces clade</taxon>
        <taxon>Candida</taxon>
    </lineage>
</organism>
<dbReference type="Pfam" id="PF01035">
    <property type="entry name" value="DNA_binding_1"/>
    <property type="match status" value="1"/>
</dbReference>
<evidence type="ECO:0000256" key="2">
    <source>
        <dbReference type="ARBA" id="ARBA00030795"/>
    </source>
</evidence>
<dbReference type="InterPro" id="IPR014048">
    <property type="entry name" value="MethylDNA_cys_MeTrfase_DNA-bd"/>
</dbReference>
<dbReference type="VEuPathDB" id="FungiDB:CAWG_02264"/>
<evidence type="ECO:0000256" key="1">
    <source>
        <dbReference type="ARBA" id="ARBA00022763"/>
    </source>
</evidence>
<dbReference type="HOGENOM" id="CLU_000445_52_5_1"/>